<dbReference type="GO" id="GO:0070652">
    <property type="term" value="C:HAUS complex"/>
    <property type="evidence" value="ECO:0007669"/>
    <property type="project" value="InterPro"/>
</dbReference>
<dbReference type="InterPro" id="IPR028163">
    <property type="entry name" value="HAUS_6_N"/>
</dbReference>
<name>A0A2K1KW23_PHYPA</name>
<proteinExistence type="predicted"/>
<accession>A0A2K1KW23</accession>
<feature type="region of interest" description="Disordered" evidence="1">
    <location>
        <begin position="361"/>
        <end position="390"/>
    </location>
</feature>
<dbReference type="PANTHER" id="PTHR16151">
    <property type="entry name" value="HAUS AUGMIN-LIKE COMPLEX SUBUNIT 6"/>
    <property type="match status" value="1"/>
</dbReference>
<dbReference type="Gramene" id="Pp3c3_25790V3.1">
    <property type="protein sequence ID" value="Pp3c3_25790V3.1"/>
    <property type="gene ID" value="Pp3c3_25790"/>
</dbReference>
<dbReference type="Proteomes" id="UP000006727">
    <property type="component" value="Chromosome 3"/>
</dbReference>
<reference evidence="4" key="3">
    <citation type="submission" date="2020-12" db="UniProtKB">
        <authorList>
            <consortium name="EnsemblPlants"/>
        </authorList>
    </citation>
    <scope>IDENTIFICATION</scope>
</reference>
<protein>
    <recommendedName>
        <fullName evidence="2">HAUS augmin-like complex subunit 6 N-terminal domain-containing protein</fullName>
    </recommendedName>
</protein>
<evidence type="ECO:0000313" key="3">
    <source>
        <dbReference type="EMBL" id="PNR57971.1"/>
    </source>
</evidence>
<evidence type="ECO:0000256" key="1">
    <source>
        <dbReference type="SAM" id="MobiDB-lite"/>
    </source>
</evidence>
<feature type="compositionally biased region" description="Basic and acidic residues" evidence="1">
    <location>
        <begin position="376"/>
        <end position="386"/>
    </location>
</feature>
<evidence type="ECO:0000313" key="4">
    <source>
        <dbReference type="EnsemblPlants" id="Pp3c3_25790V3.1"/>
    </source>
</evidence>
<dbReference type="InterPro" id="IPR026797">
    <property type="entry name" value="HAUS_6"/>
</dbReference>
<dbReference type="GO" id="GO:0051225">
    <property type="term" value="P:spindle assembly"/>
    <property type="evidence" value="ECO:0007669"/>
    <property type="project" value="InterPro"/>
</dbReference>
<reference evidence="3 5" key="2">
    <citation type="journal article" date="2018" name="Plant J.">
        <title>The Physcomitrella patens chromosome-scale assembly reveals moss genome structure and evolution.</title>
        <authorList>
            <person name="Lang D."/>
            <person name="Ullrich K.K."/>
            <person name="Murat F."/>
            <person name="Fuchs J."/>
            <person name="Jenkins J."/>
            <person name="Haas F.B."/>
            <person name="Piednoel M."/>
            <person name="Gundlach H."/>
            <person name="Van Bel M."/>
            <person name="Meyberg R."/>
            <person name="Vives C."/>
            <person name="Morata J."/>
            <person name="Symeonidi A."/>
            <person name="Hiss M."/>
            <person name="Muchero W."/>
            <person name="Kamisugi Y."/>
            <person name="Saleh O."/>
            <person name="Blanc G."/>
            <person name="Decker E.L."/>
            <person name="van Gessel N."/>
            <person name="Grimwood J."/>
            <person name="Hayes R.D."/>
            <person name="Graham S.W."/>
            <person name="Gunter L.E."/>
            <person name="McDaniel S.F."/>
            <person name="Hoernstein S.N.W."/>
            <person name="Larsson A."/>
            <person name="Li F.W."/>
            <person name="Perroud P.F."/>
            <person name="Phillips J."/>
            <person name="Ranjan P."/>
            <person name="Rokshar D.S."/>
            <person name="Rothfels C.J."/>
            <person name="Schneider L."/>
            <person name="Shu S."/>
            <person name="Stevenson D.W."/>
            <person name="Thummler F."/>
            <person name="Tillich M."/>
            <person name="Villarreal Aguilar J.C."/>
            <person name="Widiez T."/>
            <person name="Wong G.K."/>
            <person name="Wymore A."/>
            <person name="Zhang Y."/>
            <person name="Zimmer A.D."/>
            <person name="Quatrano R.S."/>
            <person name="Mayer K.F.X."/>
            <person name="Goodstein D."/>
            <person name="Casacuberta J.M."/>
            <person name="Vandepoele K."/>
            <person name="Reski R."/>
            <person name="Cuming A.C."/>
            <person name="Tuskan G.A."/>
            <person name="Maumus F."/>
            <person name="Salse J."/>
            <person name="Schmutz J."/>
            <person name="Rensing S.A."/>
        </authorList>
    </citation>
    <scope>NUCLEOTIDE SEQUENCE [LARGE SCALE GENOMIC DNA]</scope>
    <source>
        <strain evidence="4 5">cv. Gransden 2004</strain>
    </source>
</reference>
<dbReference type="PANTHER" id="PTHR16151:SF2">
    <property type="entry name" value="HAUS AUGMIN-LIKE COMPLEX SUBUNIT 6"/>
    <property type="match status" value="1"/>
</dbReference>
<evidence type="ECO:0000259" key="2">
    <source>
        <dbReference type="Pfam" id="PF14661"/>
    </source>
</evidence>
<evidence type="ECO:0000313" key="5">
    <source>
        <dbReference type="Proteomes" id="UP000006727"/>
    </source>
</evidence>
<dbReference type="STRING" id="3218.A0A2K1KW23"/>
<dbReference type="GO" id="GO:0000226">
    <property type="term" value="P:microtubule cytoskeleton organization"/>
    <property type="evidence" value="ECO:0000318"/>
    <property type="project" value="GO_Central"/>
</dbReference>
<feature type="region of interest" description="Disordered" evidence="1">
    <location>
        <begin position="1"/>
        <end position="45"/>
    </location>
</feature>
<dbReference type="Pfam" id="PF14661">
    <property type="entry name" value="HAUS6_N"/>
    <property type="match status" value="1"/>
</dbReference>
<dbReference type="RefSeq" id="XP_024372067.1">
    <property type="nucleotide sequence ID" value="XM_024516299.2"/>
</dbReference>
<dbReference type="KEGG" id="ppp:112280625"/>
<feature type="compositionally biased region" description="Basic and acidic residues" evidence="1">
    <location>
        <begin position="17"/>
        <end position="45"/>
    </location>
</feature>
<dbReference type="OrthoDB" id="5575722at2759"/>
<dbReference type="Gramene" id="Pp3c3_25790V3.2">
    <property type="protein sequence ID" value="Pp3c3_25790V3.2"/>
    <property type="gene ID" value="Pp3c3_25790"/>
</dbReference>
<dbReference type="GO" id="GO:0008017">
    <property type="term" value="F:microtubule binding"/>
    <property type="evidence" value="ECO:0000318"/>
    <property type="project" value="GO_Central"/>
</dbReference>
<dbReference type="AlphaFoldDB" id="A0A2K1KW23"/>
<dbReference type="EnsemblPlants" id="Pp3c3_25790V3.2">
    <property type="protein sequence ID" value="Pp3c3_25790V3.2"/>
    <property type="gene ID" value="Pp3c3_25790"/>
</dbReference>
<feature type="domain" description="HAUS augmin-like complex subunit 6 N-terminal" evidence="2">
    <location>
        <begin position="51"/>
        <end position="264"/>
    </location>
</feature>
<dbReference type="GO" id="GO:1990498">
    <property type="term" value="C:mitotic spindle microtubule"/>
    <property type="evidence" value="ECO:0000318"/>
    <property type="project" value="GO_Central"/>
</dbReference>
<gene>
    <name evidence="4" type="primary">LOC112280625</name>
    <name evidence="3" type="ORF">PHYPA_004965</name>
</gene>
<reference evidence="3 5" key="1">
    <citation type="journal article" date="2008" name="Science">
        <title>The Physcomitrella genome reveals evolutionary insights into the conquest of land by plants.</title>
        <authorList>
            <person name="Rensing S."/>
            <person name="Lang D."/>
            <person name="Zimmer A."/>
            <person name="Terry A."/>
            <person name="Salamov A."/>
            <person name="Shapiro H."/>
            <person name="Nishiyama T."/>
            <person name="Perroud P.-F."/>
            <person name="Lindquist E."/>
            <person name="Kamisugi Y."/>
            <person name="Tanahashi T."/>
            <person name="Sakakibara K."/>
            <person name="Fujita T."/>
            <person name="Oishi K."/>
            <person name="Shin-I T."/>
            <person name="Kuroki Y."/>
            <person name="Toyoda A."/>
            <person name="Suzuki Y."/>
            <person name="Hashimoto A."/>
            <person name="Yamaguchi K."/>
            <person name="Sugano A."/>
            <person name="Kohara Y."/>
            <person name="Fujiyama A."/>
            <person name="Anterola A."/>
            <person name="Aoki S."/>
            <person name="Ashton N."/>
            <person name="Barbazuk W.B."/>
            <person name="Barker E."/>
            <person name="Bennetzen J."/>
            <person name="Bezanilla M."/>
            <person name="Blankenship R."/>
            <person name="Cho S.H."/>
            <person name="Dutcher S."/>
            <person name="Estelle M."/>
            <person name="Fawcett J.A."/>
            <person name="Gundlach H."/>
            <person name="Hanada K."/>
            <person name="Heyl A."/>
            <person name="Hicks K.A."/>
            <person name="Hugh J."/>
            <person name="Lohr M."/>
            <person name="Mayer K."/>
            <person name="Melkozernov A."/>
            <person name="Murata T."/>
            <person name="Nelson D."/>
            <person name="Pils B."/>
            <person name="Prigge M."/>
            <person name="Reiss B."/>
            <person name="Renner T."/>
            <person name="Rombauts S."/>
            <person name="Rushton P."/>
            <person name="Sanderfoot A."/>
            <person name="Schween G."/>
            <person name="Shiu S.-H."/>
            <person name="Stueber K."/>
            <person name="Theodoulou F.L."/>
            <person name="Tu H."/>
            <person name="Van de Peer Y."/>
            <person name="Verrier P.J."/>
            <person name="Waters E."/>
            <person name="Wood A."/>
            <person name="Yang L."/>
            <person name="Cove D."/>
            <person name="Cuming A."/>
            <person name="Hasebe M."/>
            <person name="Lucas S."/>
            <person name="Mishler D.B."/>
            <person name="Reski R."/>
            <person name="Grigoriev I."/>
            <person name="Quatrano R.S."/>
            <person name="Boore J.L."/>
        </authorList>
    </citation>
    <scope>NUCLEOTIDE SEQUENCE [LARGE SCALE GENOMIC DNA]</scope>
    <source>
        <strain evidence="4 5">cv. Gransden 2004</strain>
    </source>
</reference>
<sequence>MQWATTDIMEGLTALVMEKEKEKEKEREKDREREKEKEKEKEKEGEMEAALYTNCSLLGLDASVLGASPGIRAGLFRYSNPRVGEFLLYFLLSALRGPQLSSKDFAGVWPICDAAQSRDFRKIVQNLINELESQGALPHSNSRVSSLATCCGQRFVELLWQLSAHALREVHRRTFLADVASNPLPAPLAEIVAHNMHAASLLNVTKARIALERRKFLEDAATAVRRQGMWSNMAHEITAEYRSLCAEEAFLNQELGKVQESGVEFFEAREGTSSNAGEATAADVKSMTVDRASQIWRTLLDHSEQSAKATSGPIEDLIAQRKHRFRIDGTLLRAAMDQDAGRPCMDSLSCDTRISWHEEYQSQPASASDELCNNDKCSKQDERNGKDASPLDVSEVLRRWTHALKRIHKQALRLAQTNNGAGPEILAAVTNLEENAHACAVRATLAEHKEHLENVEVLMDHVKSSMPGMKAAIASLSEEADCIECAASSAESASPMLTSTSLARRSDRCLVSSRSIAAQIEQDNAGVDLANVAEIKSDQAADSYGLVRSRSLKQDKYPSSST</sequence>
<dbReference type="EnsemblPlants" id="Pp3c3_25790V3.1">
    <property type="protein sequence ID" value="Pp3c3_25790V3.1"/>
    <property type="gene ID" value="Pp3c3_25790"/>
</dbReference>
<dbReference type="EMBL" id="ABEU02000003">
    <property type="protein sequence ID" value="PNR57971.1"/>
    <property type="molecule type" value="Genomic_DNA"/>
</dbReference>
<dbReference type="GeneID" id="112280625"/>
<keyword evidence="5" id="KW-1185">Reference proteome</keyword>
<organism evidence="3">
    <name type="scientific">Physcomitrium patens</name>
    <name type="common">Spreading-leaved earth moss</name>
    <name type="synonym">Physcomitrella patens</name>
    <dbReference type="NCBI Taxonomy" id="3218"/>
    <lineage>
        <taxon>Eukaryota</taxon>
        <taxon>Viridiplantae</taxon>
        <taxon>Streptophyta</taxon>
        <taxon>Embryophyta</taxon>
        <taxon>Bryophyta</taxon>
        <taxon>Bryophytina</taxon>
        <taxon>Bryopsida</taxon>
        <taxon>Funariidae</taxon>
        <taxon>Funariales</taxon>
        <taxon>Funariaceae</taxon>
        <taxon>Physcomitrium</taxon>
    </lineage>
</organism>
<dbReference type="PaxDb" id="3218-PP1S288_27V6.1"/>